<feature type="transmembrane region" description="Helical" evidence="1">
    <location>
        <begin position="51"/>
        <end position="72"/>
    </location>
</feature>
<feature type="transmembrane region" description="Helical" evidence="1">
    <location>
        <begin position="84"/>
        <end position="104"/>
    </location>
</feature>
<dbReference type="PROSITE" id="PS50855">
    <property type="entry name" value="COX1"/>
    <property type="match status" value="1"/>
</dbReference>
<evidence type="ECO:0000256" key="1">
    <source>
        <dbReference type="SAM" id="Phobius"/>
    </source>
</evidence>
<proteinExistence type="predicted"/>
<feature type="transmembrane region" description="Helical" evidence="1">
    <location>
        <begin position="182"/>
        <end position="202"/>
    </location>
</feature>
<keyword evidence="1" id="KW-1133">Transmembrane helix</keyword>
<name>A0A3B0W9A4_9ZZZZ</name>
<sequence>MNVNFSAARPWLLLACFALGISALLAILLVLSRAPHVQEWFGLQSLFHTILVLHVNFAVLVWLLSFIGFIWVYHLTALHSSLNLLALALCSVGALLMLISPLFGDVMPIMSNYVPVINSSIFFLGLCLFVLAISILGGFVIREHDWGVMKASAMMWFVALFVFSIHFMVLEKSGSVTFFERLFWGAGHVLQFVYILILWLVWRWPNTTLLISQSRIVLVIVLFALGFMVFLNPEGIASRQAYTLLMQGGMFLLLLPMLWWWTREVKSNRLLDKTINVSIASSAFLILLGVIIGLLIRDDSVIVTAHYHATNAAITVAFMGLVYRFIPYYSLKSISNKWQSIQLYLYALGMVFYVLGMAGSGLLGVPRKTAMMVDDSLERISMGIMGLGGALSILATLLFMGFIFYAFTGKYRVTDQEKLRN</sequence>
<feature type="transmembrane region" description="Helical" evidence="1">
    <location>
        <begin position="244"/>
        <end position="262"/>
    </location>
</feature>
<accession>A0A3B0W9A4</accession>
<keyword evidence="1" id="KW-0812">Transmembrane</keyword>
<gene>
    <name evidence="3" type="ORF">MNBD_GAMMA03-1612</name>
</gene>
<dbReference type="EMBL" id="UOFC01000250">
    <property type="protein sequence ID" value="VAW49010.1"/>
    <property type="molecule type" value="Genomic_DNA"/>
</dbReference>
<feature type="transmembrane region" description="Helical" evidence="1">
    <location>
        <begin position="12"/>
        <end position="31"/>
    </location>
</feature>
<feature type="transmembrane region" description="Helical" evidence="1">
    <location>
        <begin position="116"/>
        <end position="141"/>
    </location>
</feature>
<dbReference type="GO" id="GO:0004129">
    <property type="term" value="F:cytochrome-c oxidase activity"/>
    <property type="evidence" value="ECO:0007669"/>
    <property type="project" value="InterPro"/>
</dbReference>
<feature type="domain" description="Cytochrome oxidase subunit I profile" evidence="2">
    <location>
        <begin position="155"/>
        <end position="421"/>
    </location>
</feature>
<evidence type="ECO:0000259" key="2">
    <source>
        <dbReference type="PROSITE" id="PS50855"/>
    </source>
</evidence>
<dbReference type="InterPro" id="IPR036927">
    <property type="entry name" value="Cyt_c_oxase-like_su1_sf"/>
</dbReference>
<keyword evidence="1" id="KW-0472">Membrane</keyword>
<feature type="transmembrane region" description="Helical" evidence="1">
    <location>
        <begin position="214"/>
        <end position="232"/>
    </location>
</feature>
<feature type="transmembrane region" description="Helical" evidence="1">
    <location>
        <begin position="153"/>
        <end position="170"/>
    </location>
</feature>
<feature type="transmembrane region" description="Helical" evidence="1">
    <location>
        <begin position="274"/>
        <end position="296"/>
    </location>
</feature>
<feature type="transmembrane region" description="Helical" evidence="1">
    <location>
        <begin position="308"/>
        <end position="331"/>
    </location>
</feature>
<reference evidence="3" key="1">
    <citation type="submission" date="2018-06" db="EMBL/GenBank/DDBJ databases">
        <authorList>
            <person name="Zhirakovskaya E."/>
        </authorList>
    </citation>
    <scope>NUCLEOTIDE SEQUENCE</scope>
</reference>
<dbReference type="AlphaFoldDB" id="A0A3B0W9A4"/>
<dbReference type="Gene3D" id="1.20.210.10">
    <property type="entry name" value="Cytochrome c oxidase-like, subunit I domain"/>
    <property type="match status" value="1"/>
</dbReference>
<feature type="transmembrane region" description="Helical" evidence="1">
    <location>
        <begin position="343"/>
        <end position="364"/>
    </location>
</feature>
<organism evidence="3">
    <name type="scientific">hydrothermal vent metagenome</name>
    <dbReference type="NCBI Taxonomy" id="652676"/>
    <lineage>
        <taxon>unclassified sequences</taxon>
        <taxon>metagenomes</taxon>
        <taxon>ecological metagenomes</taxon>
    </lineage>
</organism>
<evidence type="ECO:0000313" key="3">
    <source>
        <dbReference type="EMBL" id="VAW49010.1"/>
    </source>
</evidence>
<dbReference type="InterPro" id="IPR023616">
    <property type="entry name" value="Cyt_c_oxase-like_su1_dom"/>
</dbReference>
<protein>
    <recommendedName>
        <fullName evidence="2">Cytochrome oxidase subunit I profile domain-containing protein</fullName>
    </recommendedName>
</protein>
<feature type="transmembrane region" description="Helical" evidence="1">
    <location>
        <begin position="384"/>
        <end position="407"/>
    </location>
</feature>
<dbReference type="SUPFAM" id="SSF81442">
    <property type="entry name" value="Cytochrome c oxidase subunit I-like"/>
    <property type="match status" value="1"/>
</dbReference>